<evidence type="ECO:0000256" key="1">
    <source>
        <dbReference type="SAM" id="MobiDB-lite"/>
    </source>
</evidence>
<sequence length="109" mass="11799">MKTERVTLLTTPEFKTFLVEAAARECVSVAELVRSRCERKPDADAAIFTSLATELRAAVREANVSLKSGLAEAESVMAELRARRQAAPVADARKTPARKRRKTAGAANA</sequence>
<feature type="region of interest" description="Disordered" evidence="1">
    <location>
        <begin position="83"/>
        <end position="109"/>
    </location>
</feature>
<dbReference type="AlphaFoldDB" id="A0A9D7HNC9"/>
<protein>
    <submittedName>
        <fullName evidence="2">Uncharacterized protein</fullName>
    </submittedName>
</protein>
<gene>
    <name evidence="2" type="ORF">IPH26_17565</name>
</gene>
<organism evidence="2 3">
    <name type="scientific">Candidatus Methylophosphatis roskildensis</name>
    <dbReference type="NCBI Taxonomy" id="2899263"/>
    <lineage>
        <taxon>Bacteria</taxon>
        <taxon>Pseudomonadati</taxon>
        <taxon>Pseudomonadota</taxon>
        <taxon>Betaproteobacteria</taxon>
        <taxon>Nitrosomonadales</taxon>
        <taxon>Sterolibacteriaceae</taxon>
        <taxon>Candidatus Methylophosphatis</taxon>
    </lineage>
</organism>
<dbReference type="Proteomes" id="UP000807785">
    <property type="component" value="Unassembled WGS sequence"/>
</dbReference>
<evidence type="ECO:0000313" key="2">
    <source>
        <dbReference type="EMBL" id="MBK6974663.1"/>
    </source>
</evidence>
<comment type="caution">
    <text evidence="2">The sequence shown here is derived from an EMBL/GenBank/DDBJ whole genome shotgun (WGS) entry which is preliminary data.</text>
</comment>
<dbReference type="EMBL" id="JADJEV010000004">
    <property type="protein sequence ID" value="MBK6974663.1"/>
    <property type="molecule type" value="Genomic_DNA"/>
</dbReference>
<reference evidence="2" key="1">
    <citation type="submission" date="2020-10" db="EMBL/GenBank/DDBJ databases">
        <title>Connecting structure to function with the recovery of over 1000 high-quality activated sludge metagenome-assembled genomes encoding full-length rRNA genes using long-read sequencing.</title>
        <authorList>
            <person name="Singleton C.M."/>
            <person name="Petriglieri F."/>
            <person name="Kristensen J.M."/>
            <person name="Kirkegaard R.H."/>
            <person name="Michaelsen T.Y."/>
            <person name="Andersen M.H."/>
            <person name="Karst S.M."/>
            <person name="Dueholm M.S."/>
            <person name="Nielsen P.H."/>
            <person name="Albertsen M."/>
        </authorList>
    </citation>
    <scope>NUCLEOTIDE SEQUENCE</scope>
    <source>
        <strain evidence="2">Bjer_18-Q3-R1-45_BAT3C.347</strain>
    </source>
</reference>
<evidence type="ECO:0000313" key="3">
    <source>
        <dbReference type="Proteomes" id="UP000807785"/>
    </source>
</evidence>
<proteinExistence type="predicted"/>
<name>A0A9D7HNC9_9PROT</name>
<accession>A0A9D7HNC9</accession>